<accession>A0AAW2CFU9</accession>
<comment type="caution">
    <text evidence="1">The sequence shown here is derived from an EMBL/GenBank/DDBJ whole genome shotgun (WGS) entry which is preliminary data.</text>
</comment>
<evidence type="ECO:0000313" key="2">
    <source>
        <dbReference type="Proteomes" id="UP001459277"/>
    </source>
</evidence>
<dbReference type="EMBL" id="JAZDWU010000007">
    <property type="protein sequence ID" value="KAK9995235.1"/>
    <property type="molecule type" value="Genomic_DNA"/>
</dbReference>
<name>A0AAW2CFU9_9ROSI</name>
<protein>
    <submittedName>
        <fullName evidence="1">Uncharacterized protein</fullName>
    </submittedName>
</protein>
<gene>
    <name evidence="1" type="ORF">SO802_019921</name>
</gene>
<proteinExistence type="predicted"/>
<dbReference type="Proteomes" id="UP001459277">
    <property type="component" value="Unassembled WGS sequence"/>
</dbReference>
<evidence type="ECO:0000313" key="1">
    <source>
        <dbReference type="EMBL" id="KAK9995235.1"/>
    </source>
</evidence>
<sequence>MGGRFTTNRPQRMATDEEIREMVESAYERGGRLAREVPIMAIFDAAAKPDPGACQRMTSFIKTRGANYYLSDENREIEKFLVSRFCALKKGDKVDDSL</sequence>
<keyword evidence="2" id="KW-1185">Reference proteome</keyword>
<dbReference type="AlphaFoldDB" id="A0AAW2CFU9"/>
<organism evidence="1 2">
    <name type="scientific">Lithocarpus litseifolius</name>
    <dbReference type="NCBI Taxonomy" id="425828"/>
    <lineage>
        <taxon>Eukaryota</taxon>
        <taxon>Viridiplantae</taxon>
        <taxon>Streptophyta</taxon>
        <taxon>Embryophyta</taxon>
        <taxon>Tracheophyta</taxon>
        <taxon>Spermatophyta</taxon>
        <taxon>Magnoliopsida</taxon>
        <taxon>eudicotyledons</taxon>
        <taxon>Gunneridae</taxon>
        <taxon>Pentapetalae</taxon>
        <taxon>rosids</taxon>
        <taxon>fabids</taxon>
        <taxon>Fagales</taxon>
        <taxon>Fagaceae</taxon>
        <taxon>Lithocarpus</taxon>
    </lineage>
</organism>
<reference evidence="1 2" key="1">
    <citation type="submission" date="2024-01" db="EMBL/GenBank/DDBJ databases">
        <title>A telomere-to-telomere, gap-free genome of sweet tea (Lithocarpus litseifolius).</title>
        <authorList>
            <person name="Zhou J."/>
        </authorList>
    </citation>
    <scope>NUCLEOTIDE SEQUENCE [LARGE SCALE GENOMIC DNA]</scope>
    <source>
        <strain evidence="1">Zhou-2022a</strain>
        <tissue evidence="1">Leaf</tissue>
    </source>
</reference>